<proteinExistence type="inferred from homology"/>
<keyword evidence="8" id="KW-0862">Zinc</keyword>
<dbReference type="InterPro" id="IPR006680">
    <property type="entry name" value="Amidohydro-rel"/>
</dbReference>
<dbReference type="EC" id="3.5.2.5" evidence="5"/>
<dbReference type="SUPFAM" id="SSF51556">
    <property type="entry name" value="Metallo-dependent hydrolases"/>
    <property type="match status" value="1"/>
</dbReference>
<evidence type="ECO:0000256" key="3">
    <source>
        <dbReference type="ARBA" id="ARBA00010368"/>
    </source>
</evidence>
<gene>
    <name evidence="10" type="primary">allB</name>
    <name evidence="10" type="ORF">ACFSXZ_33770</name>
</gene>
<feature type="domain" description="Amidohydrolase-related" evidence="9">
    <location>
        <begin position="48"/>
        <end position="422"/>
    </location>
</feature>
<evidence type="ECO:0000256" key="5">
    <source>
        <dbReference type="ARBA" id="ARBA00012863"/>
    </source>
</evidence>
<evidence type="ECO:0000313" key="10">
    <source>
        <dbReference type="EMBL" id="MFD2421310.1"/>
    </source>
</evidence>
<comment type="pathway">
    <text evidence="2">Nitrogen metabolism; (S)-allantoin degradation; allantoate from (S)-allantoin: step 1/1.</text>
</comment>
<organism evidence="10 11">
    <name type="scientific">Amycolatopsis pigmentata</name>
    <dbReference type="NCBI Taxonomy" id="450801"/>
    <lineage>
        <taxon>Bacteria</taxon>
        <taxon>Bacillati</taxon>
        <taxon>Actinomycetota</taxon>
        <taxon>Actinomycetes</taxon>
        <taxon>Pseudonocardiales</taxon>
        <taxon>Pseudonocardiaceae</taxon>
        <taxon>Amycolatopsis</taxon>
    </lineage>
</organism>
<evidence type="ECO:0000256" key="4">
    <source>
        <dbReference type="ARBA" id="ARBA00011881"/>
    </source>
</evidence>
<dbReference type="InterPro" id="IPR017593">
    <property type="entry name" value="Allantoinase"/>
</dbReference>
<evidence type="ECO:0000256" key="8">
    <source>
        <dbReference type="ARBA" id="ARBA00022833"/>
    </source>
</evidence>
<dbReference type="RefSeq" id="WP_378269807.1">
    <property type="nucleotide sequence ID" value="NZ_JBHUKR010000021.1"/>
</dbReference>
<evidence type="ECO:0000256" key="7">
    <source>
        <dbReference type="ARBA" id="ARBA00022801"/>
    </source>
</evidence>
<protein>
    <recommendedName>
        <fullName evidence="5">allantoinase</fullName>
        <ecNumber evidence="5">3.5.2.5</ecNumber>
    </recommendedName>
</protein>
<dbReference type="InterPro" id="IPR032466">
    <property type="entry name" value="Metal_Hydrolase"/>
</dbReference>
<name>A0ABW5G2X7_9PSEU</name>
<keyword evidence="6" id="KW-0479">Metal-binding</keyword>
<keyword evidence="11" id="KW-1185">Reference proteome</keyword>
<dbReference type="InterPro" id="IPR050138">
    <property type="entry name" value="DHOase/Allantoinase_Hydrolase"/>
</dbReference>
<comment type="similarity">
    <text evidence="3">Belongs to the metallo-dependent hydrolases superfamily. Allantoinase family.</text>
</comment>
<dbReference type="PANTHER" id="PTHR43668">
    <property type="entry name" value="ALLANTOINASE"/>
    <property type="match status" value="1"/>
</dbReference>
<comment type="cofactor">
    <cofactor evidence="1">
        <name>Zn(2+)</name>
        <dbReference type="ChEBI" id="CHEBI:29105"/>
    </cofactor>
</comment>
<reference evidence="11" key="1">
    <citation type="journal article" date="2019" name="Int. J. Syst. Evol. Microbiol.">
        <title>The Global Catalogue of Microorganisms (GCM) 10K type strain sequencing project: providing services to taxonomists for standard genome sequencing and annotation.</title>
        <authorList>
            <consortium name="The Broad Institute Genomics Platform"/>
            <consortium name="The Broad Institute Genome Sequencing Center for Infectious Disease"/>
            <person name="Wu L."/>
            <person name="Ma J."/>
        </authorList>
    </citation>
    <scope>NUCLEOTIDE SEQUENCE [LARGE SCALE GENOMIC DNA]</scope>
    <source>
        <strain evidence="11">CGMCC 4.7645</strain>
    </source>
</reference>
<dbReference type="SUPFAM" id="SSF51338">
    <property type="entry name" value="Composite domain of metallo-dependent hydrolases"/>
    <property type="match status" value="1"/>
</dbReference>
<keyword evidence="7 10" id="KW-0378">Hydrolase</keyword>
<evidence type="ECO:0000259" key="9">
    <source>
        <dbReference type="Pfam" id="PF01979"/>
    </source>
</evidence>
<comment type="caution">
    <text evidence="10">The sequence shown here is derived from an EMBL/GenBank/DDBJ whole genome shotgun (WGS) entry which is preliminary data.</text>
</comment>
<dbReference type="Proteomes" id="UP001597417">
    <property type="component" value="Unassembled WGS sequence"/>
</dbReference>
<dbReference type="InterPro" id="IPR011059">
    <property type="entry name" value="Metal-dep_hydrolase_composite"/>
</dbReference>
<dbReference type="EMBL" id="JBHUKR010000021">
    <property type="protein sequence ID" value="MFD2421310.1"/>
    <property type="molecule type" value="Genomic_DNA"/>
</dbReference>
<dbReference type="GO" id="GO:0004038">
    <property type="term" value="F:allantoinase activity"/>
    <property type="evidence" value="ECO:0007669"/>
    <property type="project" value="UniProtKB-EC"/>
</dbReference>
<sequence>MDLVMRARRALTAEGERPCDVGVTGGRIVALGSNLSGDHVVEFGEDVVLLPGLVDTHVHVNDPGRAEWEGFETATLAAAAGGVTTIVDMPLNSLPPTVDGTSLEIKRKTAEGRVHVDVGFWGGAVPGNGDELRALHDAGVFGFKCFLSHSGVDEFGSLGEAELEADLRALARFGGMMIVHAEDPDVLADAPEAQGRRYAGFLRSRPSEAENRAVTTVIEAARRTGARAHILHLSSSDALPLLSRARAEGVAITVETCPHYLCFTAEEIPDGATRFKCCPPIREAGNRELLWQGLRDGVIDCVVSDHSPCTPELKRFDTGDFGAAWGGISGLQVGLPVVWTQARRRGFTLVDVVRWMAERPAAVAGLTAKGKIAPGFDADFCVFAPDEEFTVDAARLRHRHPVSAYHGLRLSGVVRGTWLRGQETGPAHGRLLRRP</sequence>
<evidence type="ECO:0000313" key="11">
    <source>
        <dbReference type="Proteomes" id="UP001597417"/>
    </source>
</evidence>
<evidence type="ECO:0000256" key="2">
    <source>
        <dbReference type="ARBA" id="ARBA00004968"/>
    </source>
</evidence>
<dbReference type="NCBIfam" id="TIGR03178">
    <property type="entry name" value="allantoinase"/>
    <property type="match status" value="1"/>
</dbReference>
<evidence type="ECO:0000256" key="6">
    <source>
        <dbReference type="ARBA" id="ARBA00022723"/>
    </source>
</evidence>
<dbReference type="Gene3D" id="3.20.20.140">
    <property type="entry name" value="Metal-dependent hydrolases"/>
    <property type="match status" value="1"/>
</dbReference>
<comment type="subunit">
    <text evidence="4">Homotetramer.</text>
</comment>
<dbReference type="Pfam" id="PF01979">
    <property type="entry name" value="Amidohydro_1"/>
    <property type="match status" value="1"/>
</dbReference>
<evidence type="ECO:0000256" key="1">
    <source>
        <dbReference type="ARBA" id="ARBA00001947"/>
    </source>
</evidence>
<dbReference type="PANTHER" id="PTHR43668:SF2">
    <property type="entry name" value="ALLANTOINASE"/>
    <property type="match status" value="1"/>
</dbReference>
<accession>A0ABW5G2X7</accession>